<dbReference type="AlphaFoldDB" id="A0A238HJB7"/>
<gene>
    <name evidence="4" type="primary">PhoD-3</name>
</gene>
<dbReference type="PANTHER" id="PTHR43606">
    <property type="entry name" value="PHOSPHATASE, PUTATIVE (AFU_ORTHOLOGUE AFUA_6G08710)-RELATED"/>
    <property type="match status" value="1"/>
</dbReference>
<feature type="region of interest" description="Disordered" evidence="1">
    <location>
        <begin position="361"/>
        <end position="381"/>
    </location>
</feature>
<dbReference type="SUPFAM" id="SSF56300">
    <property type="entry name" value="Metallo-dependent phosphatases"/>
    <property type="match status" value="1"/>
</dbReference>
<protein>
    <submittedName>
        <fullName evidence="4">Alkaline phosphatase D</fullName>
    </submittedName>
</protein>
<evidence type="ECO:0000256" key="1">
    <source>
        <dbReference type="SAM" id="MobiDB-lite"/>
    </source>
</evidence>
<feature type="compositionally biased region" description="Low complexity" evidence="1">
    <location>
        <begin position="432"/>
        <end position="461"/>
    </location>
</feature>
<feature type="region of interest" description="Disordered" evidence="1">
    <location>
        <begin position="142"/>
        <end position="162"/>
    </location>
</feature>
<sequence>MSMSMTASTHDAALLHSGWDASASVALGSIASHLFAPTGPTTPAEEIASGQFEAAQLHLALQAAGMHGDQRHDHGHGLDHDHDASAAAMVDFDALASHYAATTAAVLGDHSVAASPAPGSTVGSIVSSPVAGTLESFVAANSSGLPAPPSPPSTSWYPPPGSSIDLAGITTDHSLPVVVSQPSTIMPDLNAVVPIHDYASSSALPYIPEFAQPHHHQFPAYHFPHLAYPPSPESPLPPLLFGASAAAAESHDTSMLDAFVATASSMPQSAPAILEGPIQSYFPSILADTAPLAVSPSVIMHRRSHSLSCLTSASEAAAAATAAALHHELASTSPTVFGFSAPNSPVVLSQPDLDASLADALQPPRKRPRSKSESVALASGTGSGHLGHLQHLFHHPHAHSLQHMYSQPPLESPVPVGLSASSRSNLRPLLPAPTATASSASDAPATTSAAPASTSTPAGASVDQITPAASPAITKVANLLKRKRSVSFVDQHPDTSALSIPVSTAGSMQQQQRPTIPIPPPARPVVTTAAISQTSSTLPSLPPPTTTTSSYTTMAVARTRRSMRSTHLLLLLLVAAVLCVRTTHAIEIGGSITTANTESVAAANDAGADDDDDFLPPVEELIDHVEDNIAFKPLFIDPLEDRVILWTRVTPATPRPVPVTVTYEVATDAHFRRIVRRGAVLTSPDVDYTVKVDVKQLSPLTTYYYRFKVPAAGTTSPVGRTKTLPRPGAKVDALKIAVVTCINAPHGFFHALGHIAGRNDIDLVYGAGDSIYEYSLEAYPSPIKAMPASRNPQPAKIIATLSDYRIRHAQYKADANMKKFLASVPYVVTLDDHELADNAWAGGSQDHRDSVNGPWSARKLAGLRAFHEFMPIRPAKAEGELLRVYRKFQYGSLVDMVILDTRSDGRDQQAKGNRDTRRLIGKAQEKWLYDSLGSSRATWRLIGNQVLFAPVPQKILKWEIEVTSDTWSGYPAARSGLLNFLRDHKINDTACITGDLHASYASNLFIDGKYDKSSGAGSLMTEFVAPSVTSATPVNDNWFLAKLAGPVLGWFNKGAKYIDLKRHGYITIDLTKQRLRTEYWFTDNVKEADGDHHYLGAAFEQRAGSNRITWMREY</sequence>
<organism evidence="4">
    <name type="scientific">Blastocladiella emersonii</name>
    <name type="common">Aquatic fungus</name>
    <dbReference type="NCBI Taxonomy" id="4808"/>
    <lineage>
        <taxon>Eukaryota</taxon>
        <taxon>Fungi</taxon>
        <taxon>Fungi incertae sedis</taxon>
        <taxon>Blastocladiomycota</taxon>
        <taxon>Blastocladiomycetes</taxon>
        <taxon>Blastocladiales</taxon>
        <taxon>Blastocladiaceae</taxon>
        <taxon>Blastocladiella</taxon>
    </lineage>
</organism>
<feature type="compositionally biased region" description="Pro residues" evidence="1">
    <location>
        <begin position="146"/>
        <end position="161"/>
    </location>
</feature>
<proteinExistence type="predicted"/>
<feature type="domain" description="PhoD-like phosphatase metallophosphatase" evidence="2">
    <location>
        <begin position="737"/>
        <end position="1079"/>
    </location>
</feature>
<dbReference type="Pfam" id="PF16655">
    <property type="entry name" value="PhoD_N"/>
    <property type="match status" value="1"/>
</dbReference>
<name>A0A238HJB7_BLAEM</name>
<dbReference type="InterPro" id="IPR038607">
    <property type="entry name" value="PhoD-like_sf"/>
</dbReference>
<dbReference type="Pfam" id="PF09423">
    <property type="entry name" value="PhoD"/>
    <property type="match status" value="1"/>
</dbReference>
<dbReference type="CDD" id="cd07389">
    <property type="entry name" value="MPP_PhoD"/>
    <property type="match status" value="1"/>
</dbReference>
<reference evidence="4" key="1">
    <citation type="submission" date="2017-05" db="EMBL/GenBank/DDBJ databases">
        <authorList>
            <person name="Song R."/>
            <person name="Chenine A.L."/>
            <person name="Ruprecht R.M."/>
        </authorList>
    </citation>
    <scope>NUCLEOTIDE SEQUENCE</scope>
</reference>
<dbReference type="InterPro" id="IPR052900">
    <property type="entry name" value="Phospholipid_Metab_Enz"/>
</dbReference>
<dbReference type="PANTHER" id="PTHR43606:SF7">
    <property type="entry name" value="PHOSPHATASE, PUTATIVE (AFU_ORTHOLOGUE AFUA_6G08710)-RELATED"/>
    <property type="match status" value="1"/>
</dbReference>
<feature type="domain" description="Phospholipase D N-terminal" evidence="3">
    <location>
        <begin position="637"/>
        <end position="723"/>
    </location>
</feature>
<evidence type="ECO:0000313" key="4">
    <source>
        <dbReference type="EMBL" id="SMQ44842.1"/>
    </source>
</evidence>
<dbReference type="InterPro" id="IPR032093">
    <property type="entry name" value="PhoD_N"/>
</dbReference>
<accession>A0A238HJB7</accession>
<dbReference type="Gene3D" id="2.60.40.380">
    <property type="entry name" value="Purple acid phosphatase-like, N-terminal"/>
    <property type="match status" value="1"/>
</dbReference>
<dbReference type="InterPro" id="IPR018946">
    <property type="entry name" value="PhoD-like_MPP"/>
</dbReference>
<evidence type="ECO:0000259" key="2">
    <source>
        <dbReference type="Pfam" id="PF09423"/>
    </source>
</evidence>
<evidence type="ECO:0000259" key="3">
    <source>
        <dbReference type="Pfam" id="PF16655"/>
    </source>
</evidence>
<dbReference type="Gene3D" id="3.60.21.70">
    <property type="entry name" value="PhoD-like phosphatase"/>
    <property type="match status" value="1"/>
</dbReference>
<dbReference type="EMBL" id="LT853622">
    <property type="protein sequence ID" value="SMQ44842.1"/>
    <property type="molecule type" value="Genomic_DNA"/>
</dbReference>
<feature type="region of interest" description="Disordered" evidence="1">
    <location>
        <begin position="398"/>
        <end position="462"/>
    </location>
</feature>
<dbReference type="InterPro" id="IPR029052">
    <property type="entry name" value="Metallo-depent_PP-like"/>
</dbReference>